<proteinExistence type="inferred from homology"/>
<name>A0A0N5ASR1_9BILA</name>
<dbReference type="InterPro" id="IPR029033">
    <property type="entry name" value="His_PPase_superfam"/>
</dbReference>
<dbReference type="InterPro" id="IPR050645">
    <property type="entry name" value="Histidine_acid_phosphatase"/>
</dbReference>
<evidence type="ECO:0000256" key="3">
    <source>
        <dbReference type="SAM" id="MobiDB-lite"/>
    </source>
</evidence>
<dbReference type="CDD" id="cd07061">
    <property type="entry name" value="HP_HAP_like"/>
    <property type="match status" value="1"/>
</dbReference>
<evidence type="ECO:0000313" key="6">
    <source>
        <dbReference type="WBParaSite" id="SMUV_0000784101-mRNA-1"/>
    </source>
</evidence>
<feature type="chain" id="PRO_5007419558" evidence="4">
    <location>
        <begin position="22"/>
        <end position="797"/>
    </location>
</feature>
<dbReference type="AlphaFoldDB" id="A0A0N5ASR1"/>
<accession>A0A0N5ASR1</accession>
<dbReference type="Proteomes" id="UP000046393">
    <property type="component" value="Unplaced"/>
</dbReference>
<dbReference type="SUPFAM" id="SSF53254">
    <property type="entry name" value="Phosphoglycerate mutase-like"/>
    <property type="match status" value="2"/>
</dbReference>
<keyword evidence="4" id="KW-0732">Signal</keyword>
<evidence type="ECO:0000313" key="5">
    <source>
        <dbReference type="Proteomes" id="UP000046393"/>
    </source>
</evidence>
<comment type="similarity">
    <text evidence="2">Belongs to the histidine acid phosphatase family.</text>
</comment>
<feature type="compositionally biased region" description="Low complexity" evidence="3">
    <location>
        <begin position="753"/>
        <end position="780"/>
    </location>
</feature>
<dbReference type="Gene3D" id="3.40.50.1240">
    <property type="entry name" value="Phosphoglycerate mutase-like"/>
    <property type="match status" value="2"/>
</dbReference>
<organism evidence="5 6">
    <name type="scientific">Syphacia muris</name>
    <dbReference type="NCBI Taxonomy" id="451379"/>
    <lineage>
        <taxon>Eukaryota</taxon>
        <taxon>Metazoa</taxon>
        <taxon>Ecdysozoa</taxon>
        <taxon>Nematoda</taxon>
        <taxon>Chromadorea</taxon>
        <taxon>Rhabditida</taxon>
        <taxon>Spirurina</taxon>
        <taxon>Oxyuridomorpha</taxon>
        <taxon>Oxyuroidea</taxon>
        <taxon>Oxyuridae</taxon>
        <taxon>Syphacia</taxon>
    </lineage>
</organism>
<dbReference type="InterPro" id="IPR000560">
    <property type="entry name" value="His_Pase_clade-2"/>
</dbReference>
<evidence type="ECO:0000256" key="1">
    <source>
        <dbReference type="ARBA" id="ARBA00000032"/>
    </source>
</evidence>
<dbReference type="STRING" id="451379.A0A0N5ASR1"/>
<dbReference type="GO" id="GO:0003993">
    <property type="term" value="F:acid phosphatase activity"/>
    <property type="evidence" value="ECO:0007669"/>
    <property type="project" value="UniProtKB-EC"/>
</dbReference>
<dbReference type="Pfam" id="PF00328">
    <property type="entry name" value="His_Phos_2"/>
    <property type="match status" value="2"/>
</dbReference>
<evidence type="ECO:0000256" key="4">
    <source>
        <dbReference type="SAM" id="SignalP"/>
    </source>
</evidence>
<dbReference type="PANTHER" id="PTHR11567">
    <property type="entry name" value="ACID PHOSPHATASE-RELATED"/>
    <property type="match status" value="1"/>
</dbReference>
<dbReference type="WBParaSite" id="SMUV_0000784101-mRNA-1">
    <property type="protein sequence ID" value="SMUV_0000784101-mRNA-1"/>
    <property type="gene ID" value="SMUV_0000784101"/>
</dbReference>
<feature type="signal peptide" evidence="4">
    <location>
        <begin position="1"/>
        <end position="21"/>
    </location>
</feature>
<protein>
    <submittedName>
        <fullName evidence="6">Histidine acid phosphatase</fullName>
    </submittedName>
</protein>
<keyword evidence="5" id="KW-1185">Reference proteome</keyword>
<dbReference type="InterPro" id="IPR033379">
    <property type="entry name" value="Acid_Pase_AS"/>
</dbReference>
<dbReference type="PROSITE" id="PS00616">
    <property type="entry name" value="HIS_ACID_PHOSPHAT_1"/>
    <property type="match status" value="1"/>
</dbReference>
<comment type="catalytic activity">
    <reaction evidence="1">
        <text>a phosphate monoester + H2O = an alcohol + phosphate</text>
        <dbReference type="Rhea" id="RHEA:15017"/>
        <dbReference type="ChEBI" id="CHEBI:15377"/>
        <dbReference type="ChEBI" id="CHEBI:30879"/>
        <dbReference type="ChEBI" id="CHEBI:43474"/>
        <dbReference type="ChEBI" id="CHEBI:67140"/>
        <dbReference type="EC" id="3.1.3.2"/>
    </reaction>
</comment>
<sequence length="797" mass="90251">MIVSQLLGLCIVALYLDVSEAAAELLLAHAIWSSGQTNPIYFCKNDAQKTYPWLQGTGALTKFGMIQQHKLGELIYDRYTSTAFNAFLSKDYNSRKIYVRSSDNAASIASGYSNLIGMYYDRPVHVAGVDYPDNTNWPKGFVPIPVHGAEPTQDCEVNGDSDCGDYVGILENILASAAYNESLEKYKDILSNITNICGSNITPFELWKLEKTSDVENHQKLTNIFNDELQKMLHDAYVHFETLKYTENARSLGMSKGGNLLWRITENMRQKDMIMIRSILANMNDSNALFKKSLTESNVVSILLELWMIDNVQKVRMLFYSSASASFDIVTEAIPGCAEEFCEIDNLYNFANTLHKETGSVSKKYAAESRSNWLPETSYYSSNESNNVKASNKDADGDELMFVQAVWRHGDRTPVAGFVCKNDVNQDAAWKQGFDQLTYKGMRQHMKFGSLIYDRYYKQMKFFSEKYSAAEIYVRSTDYNRTIISAISNLIGTYYNKGFQAGIDYPSVDEVKRWPQGYVPIPIHTIYRSYDPYADVPYSKCNRKTWLQSLALNSSEVQEVLSLNQDNYNKPQLFDVNLFNELRGLDIYAEKVKAGFLNLPYIKNMDLSIELPKIRGGPLLWHLIRNIQQKIECDTNNNVRCNALKARKYYIFSAHDITLNALFITLGCFDRIIYAGIPNYSAGVLLELWKSKDGKHSIRLLYHRGEYENNFEDITDKIAGCSANQKCPVTTFLKRSNPYLLPLSEVPQACANTETPLSPTSSSPPTASTTPKSTVTTSKSSSKFLKAFLDDEVTFSL</sequence>
<evidence type="ECO:0000256" key="2">
    <source>
        <dbReference type="ARBA" id="ARBA00005375"/>
    </source>
</evidence>
<feature type="region of interest" description="Disordered" evidence="3">
    <location>
        <begin position="752"/>
        <end position="780"/>
    </location>
</feature>
<reference evidence="6" key="1">
    <citation type="submission" date="2016-04" db="UniProtKB">
        <authorList>
            <consortium name="WormBaseParasite"/>
        </authorList>
    </citation>
    <scope>IDENTIFICATION</scope>
</reference>
<dbReference type="PANTHER" id="PTHR11567:SF198">
    <property type="entry name" value="HISTIDINE ACID PHOSPHATASE"/>
    <property type="match status" value="1"/>
</dbReference>